<proteinExistence type="predicted"/>
<name>A0ABY9JFY6_9ACTN</name>
<feature type="compositionally biased region" description="Basic and acidic residues" evidence="1">
    <location>
        <begin position="7"/>
        <end position="18"/>
    </location>
</feature>
<sequence length="51" mass="5590">MAIRTAVRVDDELTEPGHGRSGLLPAVKHRAENDLGQVHEARERDDEEAAA</sequence>
<accession>A0ABY9JFY6</accession>
<evidence type="ECO:0000313" key="3">
    <source>
        <dbReference type="Proteomes" id="UP001224433"/>
    </source>
</evidence>
<reference evidence="2 3" key="1">
    <citation type="submission" date="2023-03" db="EMBL/GenBank/DDBJ databases">
        <title>Isolation and description of six Streptomyces strains from soil environments, able to metabolize different microbial glucans.</title>
        <authorList>
            <person name="Widen T."/>
            <person name="Larsbrink J."/>
        </authorList>
    </citation>
    <scope>NUCLEOTIDE SEQUENCE [LARGE SCALE GENOMIC DNA]</scope>
    <source>
        <strain evidence="2 3">Alt3</strain>
    </source>
</reference>
<evidence type="ECO:0000313" key="2">
    <source>
        <dbReference type="EMBL" id="WLQ64906.1"/>
    </source>
</evidence>
<dbReference type="RefSeq" id="WP_187282428.1">
    <property type="nucleotide sequence ID" value="NZ_CP120983.1"/>
</dbReference>
<dbReference type="EMBL" id="CP120983">
    <property type="protein sequence ID" value="WLQ64906.1"/>
    <property type="molecule type" value="Genomic_DNA"/>
</dbReference>
<feature type="compositionally biased region" description="Basic and acidic residues" evidence="1">
    <location>
        <begin position="29"/>
        <end position="44"/>
    </location>
</feature>
<keyword evidence="3" id="KW-1185">Reference proteome</keyword>
<dbReference type="Proteomes" id="UP001224433">
    <property type="component" value="Chromosome"/>
</dbReference>
<organism evidence="2 3">
    <name type="scientific">Streptomyces glycanivorans</name>
    <dbReference type="NCBI Taxonomy" id="3033808"/>
    <lineage>
        <taxon>Bacteria</taxon>
        <taxon>Bacillati</taxon>
        <taxon>Actinomycetota</taxon>
        <taxon>Actinomycetes</taxon>
        <taxon>Kitasatosporales</taxon>
        <taxon>Streptomycetaceae</taxon>
        <taxon>Streptomyces</taxon>
    </lineage>
</organism>
<protein>
    <submittedName>
        <fullName evidence="2">Uncharacterized protein</fullName>
    </submittedName>
</protein>
<evidence type="ECO:0000256" key="1">
    <source>
        <dbReference type="SAM" id="MobiDB-lite"/>
    </source>
</evidence>
<feature type="region of interest" description="Disordered" evidence="1">
    <location>
        <begin position="1"/>
        <end position="51"/>
    </location>
</feature>
<gene>
    <name evidence="2" type="ORF">P8A20_15455</name>
</gene>